<dbReference type="Gene3D" id="1.10.600.10">
    <property type="entry name" value="Farnesyl Diphosphate Synthase"/>
    <property type="match status" value="2"/>
</dbReference>
<comment type="caution">
    <text evidence="7">The sequence shown here is derived from an EMBL/GenBank/DDBJ whole genome shotgun (WGS) entry which is preliminary data.</text>
</comment>
<dbReference type="PANTHER" id="PTHR31225">
    <property type="entry name" value="OS04G0344100 PROTEIN-RELATED"/>
    <property type="match status" value="1"/>
</dbReference>
<evidence type="ECO:0000256" key="2">
    <source>
        <dbReference type="ARBA" id="ARBA00022723"/>
    </source>
</evidence>
<dbReference type="GO" id="GO:0000287">
    <property type="term" value="F:magnesium ion binding"/>
    <property type="evidence" value="ECO:0007669"/>
    <property type="project" value="InterPro"/>
</dbReference>
<keyword evidence="2" id="KW-0479">Metal-binding</keyword>
<keyword evidence="4" id="KW-0456">Lyase</keyword>
<dbReference type="InterPro" id="IPR005630">
    <property type="entry name" value="Terpene_synthase_metal-bd"/>
</dbReference>
<dbReference type="EMBL" id="JACGWM010000005">
    <property type="protein sequence ID" value="KAL0372282.1"/>
    <property type="molecule type" value="Genomic_DNA"/>
</dbReference>
<feature type="domain" description="Terpene synthase metal-binding" evidence="6">
    <location>
        <begin position="175"/>
        <end position="304"/>
    </location>
</feature>
<sequence>MDEVGQLLLQSKEEENENPMESLVFVDAIQRVGVDHHFEEEIEMILGQQYNRCAKSVCFHGLHDVSLFFRLLRQQGYCVSADVFNNFKGKDGKLLEEVKQDIRGLMALYEAAQLSFHGETIMDEAQDFSRLHLSAYLHQNCDNLCCDAEAITNTLTHPQHKTIPRLTAKDFLHGDLLKEAKWFASAAGDELPTAKEYLENGKVSSGVHVVLVHLFFLLGLGGLTCSAEGDDSTDHHQIHLNHTSKLTSSLATILRLWDDLGSSKDELQDGQDGSYIDYYMKDEPKLSVKQARQHVLDMITNEWKNVNEECFRLRHYSSATCFKRASLNLARMVALTYGYDEHQRLPLLEKYVKTTLFN</sequence>
<evidence type="ECO:0000256" key="3">
    <source>
        <dbReference type="ARBA" id="ARBA00022842"/>
    </source>
</evidence>
<dbReference type="InterPro" id="IPR036965">
    <property type="entry name" value="Terpene_synth_N_sf"/>
</dbReference>
<comment type="cofactor">
    <cofactor evidence="1">
        <name>Mg(2+)</name>
        <dbReference type="ChEBI" id="CHEBI:18420"/>
    </cofactor>
</comment>
<evidence type="ECO:0000256" key="1">
    <source>
        <dbReference type="ARBA" id="ARBA00001946"/>
    </source>
</evidence>
<organism evidence="7">
    <name type="scientific">Sesamum calycinum</name>
    <dbReference type="NCBI Taxonomy" id="2727403"/>
    <lineage>
        <taxon>Eukaryota</taxon>
        <taxon>Viridiplantae</taxon>
        <taxon>Streptophyta</taxon>
        <taxon>Embryophyta</taxon>
        <taxon>Tracheophyta</taxon>
        <taxon>Spermatophyta</taxon>
        <taxon>Magnoliopsida</taxon>
        <taxon>eudicotyledons</taxon>
        <taxon>Gunneridae</taxon>
        <taxon>Pentapetalae</taxon>
        <taxon>asterids</taxon>
        <taxon>lamiids</taxon>
        <taxon>Lamiales</taxon>
        <taxon>Pedaliaceae</taxon>
        <taxon>Sesamum</taxon>
    </lineage>
</organism>
<dbReference type="InterPro" id="IPR050148">
    <property type="entry name" value="Terpene_synthase-like"/>
</dbReference>
<evidence type="ECO:0000313" key="7">
    <source>
        <dbReference type="EMBL" id="KAL0372282.1"/>
    </source>
</evidence>
<dbReference type="Pfam" id="PF01397">
    <property type="entry name" value="Terpene_synth"/>
    <property type="match status" value="1"/>
</dbReference>
<dbReference type="PANTHER" id="PTHR31225:SF0">
    <property type="entry name" value="S-(+)-LINALOOL SYNTHASE, CHLOROPLASTIC"/>
    <property type="match status" value="1"/>
</dbReference>
<dbReference type="InterPro" id="IPR008930">
    <property type="entry name" value="Terpenoid_cyclase/PrenylTrfase"/>
</dbReference>
<keyword evidence="3" id="KW-0460">Magnesium</keyword>
<gene>
    <name evidence="7" type="ORF">Scaly_0909800</name>
</gene>
<dbReference type="SUPFAM" id="SSF48576">
    <property type="entry name" value="Terpenoid synthases"/>
    <property type="match status" value="1"/>
</dbReference>
<reference evidence="7" key="1">
    <citation type="submission" date="2020-06" db="EMBL/GenBank/DDBJ databases">
        <authorList>
            <person name="Li T."/>
            <person name="Hu X."/>
            <person name="Zhang T."/>
            <person name="Song X."/>
            <person name="Zhang H."/>
            <person name="Dai N."/>
            <person name="Sheng W."/>
            <person name="Hou X."/>
            <person name="Wei L."/>
        </authorList>
    </citation>
    <scope>NUCLEOTIDE SEQUENCE</scope>
    <source>
        <strain evidence="7">KEN8</strain>
        <tissue evidence="7">Leaf</tissue>
    </source>
</reference>
<dbReference type="AlphaFoldDB" id="A0AAW2QWM6"/>
<feature type="domain" description="Terpene synthase N-terminal" evidence="5">
    <location>
        <begin position="3"/>
        <end position="151"/>
    </location>
</feature>
<dbReference type="GO" id="GO:0016114">
    <property type="term" value="P:terpenoid biosynthetic process"/>
    <property type="evidence" value="ECO:0007669"/>
    <property type="project" value="InterPro"/>
</dbReference>
<dbReference type="InterPro" id="IPR001906">
    <property type="entry name" value="Terpene_synth_N"/>
</dbReference>
<dbReference type="Pfam" id="PF03936">
    <property type="entry name" value="Terpene_synth_C"/>
    <property type="match status" value="1"/>
</dbReference>
<dbReference type="InterPro" id="IPR008949">
    <property type="entry name" value="Isoprenoid_synthase_dom_sf"/>
</dbReference>
<evidence type="ECO:0000259" key="5">
    <source>
        <dbReference type="Pfam" id="PF01397"/>
    </source>
</evidence>
<dbReference type="GO" id="GO:0010333">
    <property type="term" value="F:terpene synthase activity"/>
    <property type="evidence" value="ECO:0007669"/>
    <property type="project" value="InterPro"/>
</dbReference>
<evidence type="ECO:0000259" key="6">
    <source>
        <dbReference type="Pfam" id="PF03936"/>
    </source>
</evidence>
<proteinExistence type="predicted"/>
<accession>A0AAW2QWM6</accession>
<protein>
    <submittedName>
        <fullName evidence="7">Tricyclene synthase 0e23, chloroplastic</fullName>
    </submittedName>
</protein>
<evidence type="ECO:0000256" key="4">
    <source>
        <dbReference type="ARBA" id="ARBA00023239"/>
    </source>
</evidence>
<reference evidence="7" key="2">
    <citation type="journal article" date="2024" name="Plant">
        <title>Genomic evolution and insights into agronomic trait innovations of Sesamum species.</title>
        <authorList>
            <person name="Miao H."/>
            <person name="Wang L."/>
            <person name="Qu L."/>
            <person name="Liu H."/>
            <person name="Sun Y."/>
            <person name="Le M."/>
            <person name="Wang Q."/>
            <person name="Wei S."/>
            <person name="Zheng Y."/>
            <person name="Lin W."/>
            <person name="Duan Y."/>
            <person name="Cao H."/>
            <person name="Xiong S."/>
            <person name="Wang X."/>
            <person name="Wei L."/>
            <person name="Li C."/>
            <person name="Ma Q."/>
            <person name="Ju M."/>
            <person name="Zhao R."/>
            <person name="Li G."/>
            <person name="Mu C."/>
            <person name="Tian Q."/>
            <person name="Mei H."/>
            <person name="Zhang T."/>
            <person name="Gao T."/>
            <person name="Zhang H."/>
        </authorList>
    </citation>
    <scope>NUCLEOTIDE SEQUENCE</scope>
    <source>
        <strain evidence="7">KEN8</strain>
    </source>
</reference>
<dbReference type="SUPFAM" id="SSF48239">
    <property type="entry name" value="Terpenoid cyclases/Protein prenyltransferases"/>
    <property type="match status" value="1"/>
</dbReference>
<dbReference type="Gene3D" id="1.50.10.130">
    <property type="entry name" value="Terpene synthase, N-terminal domain"/>
    <property type="match status" value="1"/>
</dbReference>
<name>A0AAW2QWM6_9LAMI</name>